<feature type="compositionally biased region" description="Basic and acidic residues" evidence="1">
    <location>
        <begin position="252"/>
        <end position="267"/>
    </location>
</feature>
<name>A0ABR1G7S5_AURAN</name>
<reference evidence="2 3" key="1">
    <citation type="submission" date="2024-03" db="EMBL/GenBank/DDBJ databases">
        <title>Aureococcus anophagefferens CCMP1851 and Kratosvirus quantuckense: Draft genome of a second virus-susceptible host strain in the model system.</title>
        <authorList>
            <person name="Chase E."/>
            <person name="Truchon A.R."/>
            <person name="Schepens W."/>
            <person name="Wilhelm S.W."/>
        </authorList>
    </citation>
    <scope>NUCLEOTIDE SEQUENCE [LARGE SCALE GENOMIC DNA]</scope>
    <source>
        <strain evidence="2 3">CCMP1851</strain>
    </source>
</reference>
<feature type="compositionally biased region" description="Low complexity" evidence="1">
    <location>
        <begin position="197"/>
        <end position="220"/>
    </location>
</feature>
<feature type="region of interest" description="Disordered" evidence="1">
    <location>
        <begin position="171"/>
        <end position="267"/>
    </location>
</feature>
<accession>A0ABR1G7S5</accession>
<dbReference type="Proteomes" id="UP001363151">
    <property type="component" value="Unassembled WGS sequence"/>
</dbReference>
<dbReference type="EMBL" id="JBBJCI010000079">
    <property type="protein sequence ID" value="KAK7249360.1"/>
    <property type="molecule type" value="Genomic_DNA"/>
</dbReference>
<comment type="caution">
    <text evidence="2">The sequence shown here is derived from an EMBL/GenBank/DDBJ whole genome shotgun (WGS) entry which is preliminary data.</text>
</comment>
<gene>
    <name evidence="2" type="ORF">SO694_00048062</name>
</gene>
<evidence type="ECO:0000256" key="1">
    <source>
        <dbReference type="SAM" id="MobiDB-lite"/>
    </source>
</evidence>
<evidence type="ECO:0000313" key="2">
    <source>
        <dbReference type="EMBL" id="KAK7249360.1"/>
    </source>
</evidence>
<sequence length="267" mass="28596">MSYAPMPPYASHSGNFQPGDHVSLVRDPTRRGLIVDVVSTWRSVRQAPIDQAALLQQMLDEEIMLTADNGVRVGNALRAARRVAEPAARRAPGEGGSCARAPVRDDARAPDSDDDDLGVPEPPAHARRRAAAATKTVLDALLGHDFGRRVSTGDGADLQAARDALARALDNGPAVGDDDQRADGAWAASRRRRRRTPSAPSRPSARSGATPRARRATTGPRRARWPRSGTRSRSFGFARCARASPVSPADQAHLDAHVRDHVRAEAA</sequence>
<keyword evidence="3" id="KW-1185">Reference proteome</keyword>
<protein>
    <submittedName>
        <fullName evidence="2">Uncharacterized protein</fullName>
    </submittedName>
</protein>
<feature type="region of interest" description="Disordered" evidence="1">
    <location>
        <begin position="1"/>
        <end position="24"/>
    </location>
</feature>
<evidence type="ECO:0000313" key="3">
    <source>
        <dbReference type="Proteomes" id="UP001363151"/>
    </source>
</evidence>
<proteinExistence type="predicted"/>
<organism evidence="2 3">
    <name type="scientific">Aureococcus anophagefferens</name>
    <name type="common">Harmful bloom alga</name>
    <dbReference type="NCBI Taxonomy" id="44056"/>
    <lineage>
        <taxon>Eukaryota</taxon>
        <taxon>Sar</taxon>
        <taxon>Stramenopiles</taxon>
        <taxon>Ochrophyta</taxon>
        <taxon>Pelagophyceae</taxon>
        <taxon>Pelagomonadales</taxon>
        <taxon>Pelagomonadaceae</taxon>
        <taxon>Aureococcus</taxon>
    </lineage>
</organism>
<feature type="compositionally biased region" description="Basic and acidic residues" evidence="1">
    <location>
        <begin position="102"/>
        <end position="111"/>
    </location>
</feature>
<feature type="region of interest" description="Disordered" evidence="1">
    <location>
        <begin position="84"/>
        <end position="131"/>
    </location>
</feature>